<dbReference type="PANTHER" id="PTHR13315:SF0">
    <property type="entry name" value="METALLOPHOSPHOESTERASE 1"/>
    <property type="match status" value="1"/>
</dbReference>
<dbReference type="InterPro" id="IPR033308">
    <property type="entry name" value="PGAP5/Cdc1/Ted1"/>
</dbReference>
<dbReference type="InterPro" id="IPR029052">
    <property type="entry name" value="Metallo-depent_PP-like"/>
</dbReference>
<gene>
    <name evidence="6" type="ORF">DEA37_0003787</name>
</gene>
<dbReference type="SUPFAM" id="SSF56300">
    <property type="entry name" value="Metallo-dependent phosphatases"/>
    <property type="match status" value="1"/>
</dbReference>
<keyword evidence="2" id="KW-0479">Metal-binding</keyword>
<accession>A0A5J4NBS0</accession>
<sequence length="138" mass="15913">MVKKRRLNYSTLVFRWLTVTDSPSVVRSAPNLDKALNTFNVNNSNQSRNSPSCEAHVQTRLTTICKDWQMKQSFQAARTLLSPDVVFILGDIFDEGLWLDDPNFESHVERYNNIFRHDSLKTVVKNLVGNHDIGFHYA</sequence>
<evidence type="ECO:0000256" key="5">
    <source>
        <dbReference type="ARBA" id="ARBA00023211"/>
    </source>
</evidence>
<dbReference type="AlphaFoldDB" id="A0A5J4NBS0"/>
<keyword evidence="5" id="KW-0464">Manganese</keyword>
<evidence type="ECO:0000313" key="6">
    <source>
        <dbReference type="EMBL" id="KAA3672873.1"/>
    </source>
</evidence>
<dbReference type="GO" id="GO:0016787">
    <property type="term" value="F:hydrolase activity"/>
    <property type="evidence" value="ECO:0007669"/>
    <property type="project" value="UniProtKB-KW"/>
</dbReference>
<reference evidence="6 7" key="1">
    <citation type="journal article" date="2019" name="Gigascience">
        <title>Whole-genome sequence of the oriental lung fluke Paragonimus westermani.</title>
        <authorList>
            <person name="Oey H."/>
            <person name="Zakrzewski M."/>
            <person name="Narain K."/>
            <person name="Devi K.R."/>
            <person name="Agatsuma T."/>
            <person name="Nawaratna S."/>
            <person name="Gobert G.N."/>
            <person name="Jones M.K."/>
            <person name="Ragan M.A."/>
            <person name="McManus D.P."/>
            <person name="Krause L."/>
        </authorList>
    </citation>
    <scope>NUCLEOTIDE SEQUENCE [LARGE SCALE GENOMIC DNA]</scope>
    <source>
        <strain evidence="6 7">IND2009</strain>
    </source>
</reference>
<keyword evidence="4" id="KW-0472">Membrane</keyword>
<keyword evidence="7" id="KW-1185">Reference proteome</keyword>
<evidence type="ECO:0000256" key="2">
    <source>
        <dbReference type="ARBA" id="ARBA00022723"/>
    </source>
</evidence>
<evidence type="ECO:0000256" key="4">
    <source>
        <dbReference type="ARBA" id="ARBA00023136"/>
    </source>
</evidence>
<dbReference type="EMBL" id="QNGE01004460">
    <property type="protein sequence ID" value="KAA3672873.1"/>
    <property type="molecule type" value="Genomic_DNA"/>
</dbReference>
<evidence type="ECO:0000256" key="1">
    <source>
        <dbReference type="ARBA" id="ARBA00001936"/>
    </source>
</evidence>
<dbReference type="PANTHER" id="PTHR13315">
    <property type="entry name" value="METALLO PHOSPHOESTERASE RELATED"/>
    <property type="match status" value="1"/>
</dbReference>
<dbReference type="GO" id="GO:0046872">
    <property type="term" value="F:metal ion binding"/>
    <property type="evidence" value="ECO:0007669"/>
    <property type="project" value="UniProtKB-KW"/>
</dbReference>
<dbReference type="GO" id="GO:0006506">
    <property type="term" value="P:GPI anchor biosynthetic process"/>
    <property type="evidence" value="ECO:0007669"/>
    <property type="project" value="InterPro"/>
</dbReference>
<keyword evidence="3" id="KW-0378">Hydrolase</keyword>
<dbReference type="GO" id="GO:0016020">
    <property type="term" value="C:membrane"/>
    <property type="evidence" value="ECO:0007669"/>
    <property type="project" value="GOC"/>
</dbReference>
<protein>
    <recommendedName>
        <fullName evidence="8">Calcineurin-like phosphoesterase domain-containing protein</fullName>
    </recommendedName>
</protein>
<organism evidence="6 7">
    <name type="scientific">Paragonimus westermani</name>
    <dbReference type="NCBI Taxonomy" id="34504"/>
    <lineage>
        <taxon>Eukaryota</taxon>
        <taxon>Metazoa</taxon>
        <taxon>Spiralia</taxon>
        <taxon>Lophotrochozoa</taxon>
        <taxon>Platyhelminthes</taxon>
        <taxon>Trematoda</taxon>
        <taxon>Digenea</taxon>
        <taxon>Plagiorchiida</taxon>
        <taxon>Troglotremata</taxon>
        <taxon>Troglotrematidae</taxon>
        <taxon>Paragonimus</taxon>
    </lineage>
</organism>
<evidence type="ECO:0008006" key="8">
    <source>
        <dbReference type="Google" id="ProtNLM"/>
    </source>
</evidence>
<evidence type="ECO:0000313" key="7">
    <source>
        <dbReference type="Proteomes" id="UP000324629"/>
    </source>
</evidence>
<name>A0A5J4NBS0_9TREM</name>
<comment type="caution">
    <text evidence="6">The sequence shown here is derived from an EMBL/GenBank/DDBJ whole genome shotgun (WGS) entry which is preliminary data.</text>
</comment>
<dbReference type="Gene3D" id="3.60.21.10">
    <property type="match status" value="1"/>
</dbReference>
<comment type="cofactor">
    <cofactor evidence="1">
        <name>Mn(2+)</name>
        <dbReference type="ChEBI" id="CHEBI:29035"/>
    </cofactor>
</comment>
<evidence type="ECO:0000256" key="3">
    <source>
        <dbReference type="ARBA" id="ARBA00022801"/>
    </source>
</evidence>
<dbReference type="Proteomes" id="UP000324629">
    <property type="component" value="Unassembled WGS sequence"/>
</dbReference>
<proteinExistence type="predicted"/>